<dbReference type="GO" id="GO:0003677">
    <property type="term" value="F:DNA binding"/>
    <property type="evidence" value="ECO:0007669"/>
    <property type="project" value="InterPro"/>
</dbReference>
<dbReference type="Gene3D" id="1.10.260.40">
    <property type="entry name" value="lambda repressor-like DNA-binding domains"/>
    <property type="match status" value="1"/>
</dbReference>
<accession>A0AAW9KNC1</accession>
<protein>
    <submittedName>
        <fullName evidence="2">XRE family transcriptional regulator</fullName>
    </submittedName>
</protein>
<proteinExistence type="predicted"/>
<dbReference type="InterPro" id="IPR010982">
    <property type="entry name" value="Lambda_DNA-bd_dom_sf"/>
</dbReference>
<comment type="caution">
    <text evidence="2">The sequence shown here is derived from an EMBL/GenBank/DDBJ whole genome shotgun (WGS) entry which is preliminary data.</text>
</comment>
<dbReference type="SUPFAM" id="SSF47413">
    <property type="entry name" value="lambda repressor-like DNA-binding domains"/>
    <property type="match status" value="1"/>
</dbReference>
<evidence type="ECO:0000313" key="2">
    <source>
        <dbReference type="EMBL" id="MDZ7542690.1"/>
    </source>
</evidence>
<dbReference type="AlphaFoldDB" id="A0AAW9KNC1"/>
<dbReference type="Proteomes" id="UP001288944">
    <property type="component" value="Unassembled WGS sequence"/>
</dbReference>
<feature type="domain" description="HTH cro/C1-type" evidence="1">
    <location>
        <begin position="14"/>
        <end position="68"/>
    </location>
</feature>
<dbReference type="RefSeq" id="WP_322379502.1">
    <property type="nucleotide sequence ID" value="NZ_WNUJ01000133.1"/>
</dbReference>
<gene>
    <name evidence="2" type="ORF">GNF83_16140</name>
</gene>
<dbReference type="CDD" id="cd00093">
    <property type="entry name" value="HTH_XRE"/>
    <property type="match status" value="1"/>
</dbReference>
<name>A0AAW9KNC1_CLOPF</name>
<reference evidence="2" key="1">
    <citation type="submission" date="2019-11" db="EMBL/GenBank/DDBJ databases">
        <title>Characterization of Clostridium perfringens isolates from swine manure treated agricultural soils.</title>
        <authorList>
            <person name="Wushke S.T."/>
        </authorList>
    </citation>
    <scope>NUCLEOTIDE SEQUENCE</scope>
    <source>
        <strain evidence="2">X62</strain>
    </source>
</reference>
<dbReference type="EMBL" id="WNUR01000384">
    <property type="protein sequence ID" value="MDZ7542690.1"/>
    <property type="molecule type" value="Genomic_DNA"/>
</dbReference>
<evidence type="ECO:0000313" key="3">
    <source>
        <dbReference type="Proteomes" id="UP001288944"/>
    </source>
</evidence>
<evidence type="ECO:0000259" key="1">
    <source>
        <dbReference type="PROSITE" id="PS50943"/>
    </source>
</evidence>
<sequence length="70" mass="8387">MKDLFENLPWYKKIQVLRVINGWSQAEAAEKCFTVQKAYWTWECGQVYPRKNSRRAISQAFRIPESDIFD</sequence>
<dbReference type="PROSITE" id="PS50943">
    <property type="entry name" value="HTH_CROC1"/>
    <property type="match status" value="1"/>
</dbReference>
<dbReference type="InterPro" id="IPR001387">
    <property type="entry name" value="Cro/C1-type_HTH"/>
</dbReference>
<organism evidence="2 3">
    <name type="scientific">Clostridium perfringens</name>
    <dbReference type="NCBI Taxonomy" id="1502"/>
    <lineage>
        <taxon>Bacteria</taxon>
        <taxon>Bacillati</taxon>
        <taxon>Bacillota</taxon>
        <taxon>Clostridia</taxon>
        <taxon>Eubacteriales</taxon>
        <taxon>Clostridiaceae</taxon>
        <taxon>Clostridium</taxon>
    </lineage>
</organism>